<dbReference type="Gene3D" id="3.60.21.10">
    <property type="match status" value="1"/>
</dbReference>
<gene>
    <name evidence="3" type="ORF">JW984_04505</name>
</gene>
<feature type="transmembrane region" description="Helical" evidence="1">
    <location>
        <begin position="7"/>
        <end position="29"/>
    </location>
</feature>
<organism evidence="3 4">
    <name type="scientific">Candidatus Zymogenus saltonus</name>
    <dbReference type="NCBI Taxonomy" id="2844893"/>
    <lineage>
        <taxon>Bacteria</taxon>
        <taxon>Deltaproteobacteria</taxon>
        <taxon>Candidatus Zymogenia</taxon>
        <taxon>Candidatus Zymogeniales</taxon>
        <taxon>Candidatus Zymogenaceae</taxon>
        <taxon>Candidatus Zymogenus</taxon>
    </lineage>
</organism>
<reference evidence="3" key="1">
    <citation type="journal article" date="2021" name="Environ. Microbiol.">
        <title>Genomic characterization of three novel Desulfobacterota classes expand the metabolic and phylogenetic diversity of the phylum.</title>
        <authorList>
            <person name="Murphy C.L."/>
            <person name="Biggerstaff J."/>
            <person name="Eichhorn A."/>
            <person name="Ewing E."/>
            <person name="Shahan R."/>
            <person name="Soriano D."/>
            <person name="Stewart S."/>
            <person name="VanMol K."/>
            <person name="Walker R."/>
            <person name="Walters P."/>
            <person name="Elshahed M.S."/>
            <person name="Youssef N.H."/>
        </authorList>
    </citation>
    <scope>NUCLEOTIDE SEQUENCE</scope>
    <source>
        <strain evidence="3">Zod_Metabat.24</strain>
    </source>
</reference>
<evidence type="ECO:0000313" key="4">
    <source>
        <dbReference type="Proteomes" id="UP000809273"/>
    </source>
</evidence>
<evidence type="ECO:0000256" key="1">
    <source>
        <dbReference type="SAM" id="Phobius"/>
    </source>
</evidence>
<keyword evidence="1" id="KW-1133">Transmembrane helix</keyword>
<comment type="caution">
    <text evidence="3">The sequence shown here is derived from an EMBL/GenBank/DDBJ whole genome shotgun (WGS) entry which is preliminary data.</text>
</comment>
<dbReference type="InterPro" id="IPR029052">
    <property type="entry name" value="Metallo-depent_PP-like"/>
</dbReference>
<dbReference type="Proteomes" id="UP000809273">
    <property type="component" value="Unassembled WGS sequence"/>
</dbReference>
<keyword evidence="1" id="KW-0812">Transmembrane</keyword>
<dbReference type="EMBL" id="JAFGIX010000022">
    <property type="protein sequence ID" value="MBN1572440.1"/>
    <property type="molecule type" value="Genomic_DNA"/>
</dbReference>
<keyword evidence="1" id="KW-0472">Membrane</keyword>
<dbReference type="InterPro" id="IPR051918">
    <property type="entry name" value="STPP_CPPED1"/>
</dbReference>
<dbReference type="PANTHER" id="PTHR43143:SF1">
    <property type="entry name" value="SERINE_THREONINE-PROTEIN PHOSPHATASE CPPED1"/>
    <property type="match status" value="1"/>
</dbReference>
<dbReference type="GO" id="GO:0016787">
    <property type="term" value="F:hydrolase activity"/>
    <property type="evidence" value="ECO:0007669"/>
    <property type="project" value="InterPro"/>
</dbReference>
<feature type="domain" description="Calcineurin-like phosphoesterase" evidence="2">
    <location>
        <begin position="64"/>
        <end position="243"/>
    </location>
</feature>
<sequence>MRKTKLISCGVVLLVSIFSLVFFVFSIFYGKSLDNIEPPPLLGNKEDNINRINEEKVLPRNFSFLVVSDTKTSNIFEAFYNSDLYPDEADFTIIGGDFVKDPEWGHHNFFIQEFIEWGLKKPIFLIAGNHDIALEEKYKEKANAFLVDDFKKTYGPLDFCFRYSGCLFIGVDNNYNETYLDYLREALSAESDGALIKFVFMHIPPPSMVPVSEFRPLKKEGEFFDIVDEFNVDYVIASDYHSYLRHRRGRTNYIITGGGGANLYDENSSFYHAIMFHVDPKNREVAEFIYPLKKSLDFGDDIEIFMVTKTYPYFKYHPPLGFAILALNAAVIGLLIWGFFSLIGRRD</sequence>
<dbReference type="Pfam" id="PF00149">
    <property type="entry name" value="Metallophos"/>
    <property type="match status" value="1"/>
</dbReference>
<protein>
    <submittedName>
        <fullName evidence="3">Metallophosphoesterase</fullName>
    </submittedName>
</protein>
<name>A0A9D8KBM4_9DELT</name>
<dbReference type="PANTHER" id="PTHR43143">
    <property type="entry name" value="METALLOPHOSPHOESTERASE, CALCINEURIN SUPERFAMILY"/>
    <property type="match status" value="1"/>
</dbReference>
<dbReference type="SUPFAM" id="SSF56300">
    <property type="entry name" value="Metallo-dependent phosphatases"/>
    <property type="match status" value="1"/>
</dbReference>
<feature type="transmembrane region" description="Helical" evidence="1">
    <location>
        <begin position="320"/>
        <end position="343"/>
    </location>
</feature>
<evidence type="ECO:0000259" key="2">
    <source>
        <dbReference type="Pfam" id="PF00149"/>
    </source>
</evidence>
<reference evidence="3" key="2">
    <citation type="submission" date="2021-01" db="EMBL/GenBank/DDBJ databases">
        <authorList>
            <person name="Hahn C.R."/>
            <person name="Youssef N.H."/>
            <person name="Elshahed M."/>
        </authorList>
    </citation>
    <scope>NUCLEOTIDE SEQUENCE</scope>
    <source>
        <strain evidence="3">Zod_Metabat.24</strain>
    </source>
</reference>
<evidence type="ECO:0000313" key="3">
    <source>
        <dbReference type="EMBL" id="MBN1572440.1"/>
    </source>
</evidence>
<dbReference type="InterPro" id="IPR004843">
    <property type="entry name" value="Calcineurin-like_PHP"/>
</dbReference>
<dbReference type="AlphaFoldDB" id="A0A9D8KBM4"/>
<proteinExistence type="predicted"/>
<accession>A0A9D8KBM4</accession>